<reference evidence="2" key="1">
    <citation type="submission" date="2024-01" db="EMBL/GenBank/DDBJ databases">
        <title>The genome sequence of Micromonospora mangrovi CCTCC AA 2012012.</title>
        <authorList>
            <person name="Gao J."/>
        </authorList>
    </citation>
    <scope>NUCLEOTIDE SEQUENCE</scope>
    <source>
        <strain evidence="2">CCTCC AA 2012012</strain>
    </source>
</reference>
<feature type="region of interest" description="Disordered" evidence="1">
    <location>
        <begin position="55"/>
        <end position="132"/>
    </location>
</feature>
<evidence type="ECO:0000313" key="3">
    <source>
        <dbReference type="EMBL" id="XCH72958.1"/>
    </source>
</evidence>
<organism evidence="2">
    <name type="scientific">Micromonospora sp. CCTCC AA 2012012</name>
    <dbReference type="NCBI Taxonomy" id="3111921"/>
    <lineage>
        <taxon>Bacteria</taxon>
        <taxon>Bacillati</taxon>
        <taxon>Actinomycetota</taxon>
        <taxon>Actinomycetes</taxon>
        <taxon>Micromonosporales</taxon>
        <taxon>Micromonosporaceae</taxon>
        <taxon>Micromonospora</taxon>
    </lineage>
</organism>
<protein>
    <submittedName>
        <fullName evidence="2">Uncharacterized protein</fullName>
    </submittedName>
</protein>
<name>A0AAU7M4B5_9ACTN</name>
<gene>
    <name evidence="3" type="ORF">ABUL08_21935</name>
    <name evidence="2" type="ORF">VK199_21860</name>
</gene>
<dbReference type="EMBL" id="CP159342">
    <property type="protein sequence ID" value="XCH72958.1"/>
    <property type="molecule type" value="Genomic_DNA"/>
</dbReference>
<feature type="compositionally biased region" description="Low complexity" evidence="1">
    <location>
        <begin position="80"/>
        <end position="96"/>
    </location>
</feature>
<dbReference type="AlphaFoldDB" id="A0AAU7M4B5"/>
<evidence type="ECO:0000256" key="1">
    <source>
        <dbReference type="SAM" id="MobiDB-lite"/>
    </source>
</evidence>
<proteinExistence type="predicted"/>
<feature type="compositionally biased region" description="Pro residues" evidence="1">
    <location>
        <begin position="110"/>
        <end position="119"/>
    </location>
</feature>
<evidence type="ECO:0000313" key="2">
    <source>
        <dbReference type="EMBL" id="XBP92261.1"/>
    </source>
</evidence>
<sequence length="196" mass="20065">MPGQVTCPGIALSAHREPVRRRHRQTWVPATRAIPPYVTLAALLALTLTGCAQPENGDTVGAEQSRGTGGPTASDGPVTAGPSASPGGPASVAPSGRTPPPLSSTDLPTLPRPTGPPDNPTDVRRSDLLAGRITRGGTGPCYGLVTDDGREYALHGENMGTWGTGTWVRVTIGPPVSGVDCGPGTRVELRKIEPVG</sequence>
<dbReference type="RefSeq" id="WP_350931845.1">
    <property type="nucleotide sequence ID" value="NZ_CP157762.1"/>
</dbReference>
<reference evidence="3" key="2">
    <citation type="submission" date="2024-06" db="EMBL/GenBank/DDBJ databases">
        <title>Micromonospora mangrovi CCTCC AA 2012012 genome sequences.</title>
        <authorList>
            <person name="Gao J."/>
        </authorList>
    </citation>
    <scope>NUCLEOTIDE SEQUENCE</scope>
    <source>
        <strain evidence="3">CCTCC AA 2012012</strain>
    </source>
</reference>
<dbReference type="EMBL" id="CP157762">
    <property type="protein sequence ID" value="XBP92261.1"/>
    <property type="molecule type" value="Genomic_DNA"/>
</dbReference>
<accession>A0AAU7M4B5</accession>